<sequence length="44" mass="4928">MNEYYKLCENTYGFVAQLVARGAVNSKVVGSKPTETDEQKKNCL</sequence>
<name>A0A6C0IEM6_9ZZZZ</name>
<organism evidence="1">
    <name type="scientific">viral metagenome</name>
    <dbReference type="NCBI Taxonomy" id="1070528"/>
    <lineage>
        <taxon>unclassified sequences</taxon>
        <taxon>metagenomes</taxon>
        <taxon>organismal metagenomes</taxon>
    </lineage>
</organism>
<proteinExistence type="predicted"/>
<evidence type="ECO:0000313" key="1">
    <source>
        <dbReference type="EMBL" id="QHT91588.1"/>
    </source>
</evidence>
<protein>
    <submittedName>
        <fullName evidence="1">Uncharacterized protein</fullName>
    </submittedName>
</protein>
<accession>A0A6C0IEM6</accession>
<reference evidence="1" key="1">
    <citation type="journal article" date="2020" name="Nature">
        <title>Giant virus diversity and host interactions through global metagenomics.</title>
        <authorList>
            <person name="Schulz F."/>
            <person name="Roux S."/>
            <person name="Paez-Espino D."/>
            <person name="Jungbluth S."/>
            <person name="Walsh D.A."/>
            <person name="Denef V.J."/>
            <person name="McMahon K.D."/>
            <person name="Konstantinidis K.T."/>
            <person name="Eloe-Fadrosh E.A."/>
            <person name="Kyrpides N.C."/>
            <person name="Woyke T."/>
        </authorList>
    </citation>
    <scope>NUCLEOTIDE SEQUENCE</scope>
    <source>
        <strain evidence="1">GVMAG-M-3300023184-77</strain>
    </source>
</reference>
<dbReference type="AlphaFoldDB" id="A0A6C0IEM6"/>
<dbReference type="EMBL" id="MN740166">
    <property type="protein sequence ID" value="QHT91588.1"/>
    <property type="molecule type" value="Genomic_DNA"/>
</dbReference>